<proteinExistence type="predicted"/>
<name>A0A8X6RXT9_TRICX</name>
<dbReference type="AlphaFoldDB" id="A0A8X6RXT9"/>
<reference evidence="1" key="1">
    <citation type="submission" date="2020-08" db="EMBL/GenBank/DDBJ databases">
        <title>Multicomponent nature underlies the extraordinary mechanical properties of spider dragline silk.</title>
        <authorList>
            <person name="Kono N."/>
            <person name="Nakamura H."/>
            <person name="Mori M."/>
            <person name="Yoshida Y."/>
            <person name="Ohtoshi R."/>
            <person name="Malay A.D."/>
            <person name="Moran D.A.P."/>
            <person name="Tomita M."/>
            <person name="Numata K."/>
            <person name="Arakawa K."/>
        </authorList>
    </citation>
    <scope>NUCLEOTIDE SEQUENCE</scope>
</reference>
<dbReference type="Proteomes" id="UP000887159">
    <property type="component" value="Unassembled WGS sequence"/>
</dbReference>
<accession>A0A8X6RXT9</accession>
<evidence type="ECO:0000313" key="2">
    <source>
        <dbReference type="Proteomes" id="UP000887159"/>
    </source>
</evidence>
<dbReference type="EMBL" id="BMAU01021195">
    <property type="protein sequence ID" value="GFX96927.1"/>
    <property type="molecule type" value="Genomic_DNA"/>
</dbReference>
<keyword evidence="2" id="KW-1185">Reference proteome</keyword>
<organism evidence="1 2">
    <name type="scientific">Trichonephila clavipes</name>
    <name type="common">Golden silk orbweaver</name>
    <name type="synonym">Nephila clavipes</name>
    <dbReference type="NCBI Taxonomy" id="2585209"/>
    <lineage>
        <taxon>Eukaryota</taxon>
        <taxon>Metazoa</taxon>
        <taxon>Ecdysozoa</taxon>
        <taxon>Arthropoda</taxon>
        <taxon>Chelicerata</taxon>
        <taxon>Arachnida</taxon>
        <taxon>Araneae</taxon>
        <taxon>Araneomorphae</taxon>
        <taxon>Entelegynae</taxon>
        <taxon>Araneoidea</taxon>
        <taxon>Nephilidae</taxon>
        <taxon>Trichonephila</taxon>
    </lineage>
</organism>
<sequence>MLTVFGLPKMQDNIDNFILQLDGAAPHWSATVSPVLTLRDFLLWGYIKDADLTELKHLIAATIDEFDSDTLIRTWEEMDYLL</sequence>
<comment type="caution">
    <text evidence="1">The sequence shown here is derived from an EMBL/GenBank/DDBJ whole genome shotgun (WGS) entry which is preliminary data.</text>
</comment>
<gene>
    <name evidence="1" type="ORF">TNCV_1996591</name>
</gene>
<protein>
    <submittedName>
        <fullName evidence="1">Uncharacterized protein</fullName>
    </submittedName>
</protein>
<evidence type="ECO:0000313" key="1">
    <source>
        <dbReference type="EMBL" id="GFX96927.1"/>
    </source>
</evidence>